<dbReference type="EMBL" id="LAZR01002666">
    <property type="protein sequence ID" value="KKN27119.1"/>
    <property type="molecule type" value="Genomic_DNA"/>
</dbReference>
<name>A0A0F9PAE9_9ZZZZ</name>
<feature type="region of interest" description="Disordered" evidence="1">
    <location>
        <begin position="1"/>
        <end position="126"/>
    </location>
</feature>
<accession>A0A0F9PAE9</accession>
<feature type="compositionally biased region" description="Basic and acidic residues" evidence="1">
    <location>
        <begin position="32"/>
        <end position="58"/>
    </location>
</feature>
<feature type="compositionally biased region" description="Polar residues" evidence="1">
    <location>
        <begin position="115"/>
        <end position="126"/>
    </location>
</feature>
<organism evidence="2">
    <name type="scientific">marine sediment metagenome</name>
    <dbReference type="NCBI Taxonomy" id="412755"/>
    <lineage>
        <taxon>unclassified sequences</taxon>
        <taxon>metagenomes</taxon>
        <taxon>ecological metagenomes</taxon>
    </lineage>
</organism>
<evidence type="ECO:0000256" key="1">
    <source>
        <dbReference type="SAM" id="MobiDB-lite"/>
    </source>
</evidence>
<feature type="non-terminal residue" evidence="2">
    <location>
        <position position="1"/>
    </location>
</feature>
<reference evidence="2" key="1">
    <citation type="journal article" date="2015" name="Nature">
        <title>Complex archaea that bridge the gap between prokaryotes and eukaryotes.</title>
        <authorList>
            <person name="Spang A."/>
            <person name="Saw J.H."/>
            <person name="Jorgensen S.L."/>
            <person name="Zaremba-Niedzwiedzka K."/>
            <person name="Martijn J."/>
            <person name="Lind A.E."/>
            <person name="van Eijk R."/>
            <person name="Schleper C."/>
            <person name="Guy L."/>
            <person name="Ettema T.J."/>
        </authorList>
    </citation>
    <scope>NUCLEOTIDE SEQUENCE</scope>
</reference>
<evidence type="ECO:0000313" key="2">
    <source>
        <dbReference type="EMBL" id="KKN27119.1"/>
    </source>
</evidence>
<proteinExistence type="predicted"/>
<protein>
    <submittedName>
        <fullName evidence="2">Uncharacterized protein</fullName>
    </submittedName>
</protein>
<dbReference type="AlphaFoldDB" id="A0A0F9PAE9"/>
<feature type="compositionally biased region" description="Basic and acidic residues" evidence="1">
    <location>
        <begin position="84"/>
        <end position="102"/>
    </location>
</feature>
<comment type="caution">
    <text evidence="2">The sequence shown here is derived from an EMBL/GenBank/DDBJ whole genome shotgun (WGS) entry which is preliminary data.</text>
</comment>
<gene>
    <name evidence="2" type="ORF">LCGC14_0867930</name>
</gene>
<sequence length="126" mass="14574">AEAVQSLQQVEESDSIQLRVNDLSAQISDLESPEREQQADNDQQKSDEEKQNEQDKQTESNQASQPEKEADDKQAQQQSAQNPDKSDEQKQAQEQWLKRIPDDPAGLLKRKFKYQYSQRNRGSQQE</sequence>
<feature type="compositionally biased region" description="Polar residues" evidence="1">
    <location>
        <begin position="1"/>
        <end position="29"/>
    </location>
</feature>